<accession>A0A0E9TYV2</accession>
<dbReference type="EMBL" id="GBXM01048190">
    <property type="protein sequence ID" value="JAH60387.1"/>
    <property type="molecule type" value="Transcribed_RNA"/>
</dbReference>
<dbReference type="EMBL" id="GBXM01049753">
    <property type="protein sequence ID" value="JAH58824.1"/>
    <property type="molecule type" value="Transcribed_RNA"/>
</dbReference>
<protein>
    <submittedName>
        <fullName evidence="1">Uncharacterized protein</fullName>
    </submittedName>
</protein>
<reference evidence="1" key="2">
    <citation type="journal article" date="2015" name="Fish Shellfish Immunol.">
        <title>Early steps in the European eel (Anguilla anguilla)-Vibrio vulnificus interaction in the gills: Role of the RtxA13 toxin.</title>
        <authorList>
            <person name="Callol A."/>
            <person name="Pajuelo D."/>
            <person name="Ebbesson L."/>
            <person name="Teles M."/>
            <person name="MacKenzie S."/>
            <person name="Amaro C."/>
        </authorList>
    </citation>
    <scope>NUCLEOTIDE SEQUENCE</scope>
</reference>
<sequence length="42" mass="4584">MLRTRPPLVCSGVSFGGKHVRSMFTLLKLAVQTMDSLFVGAM</sequence>
<name>A0A0E9TYV2_ANGAN</name>
<reference evidence="1" key="1">
    <citation type="submission" date="2014-11" db="EMBL/GenBank/DDBJ databases">
        <authorList>
            <person name="Amaro Gonzalez C."/>
        </authorList>
    </citation>
    <scope>NUCLEOTIDE SEQUENCE</scope>
</reference>
<organism evidence="1">
    <name type="scientific">Anguilla anguilla</name>
    <name type="common">European freshwater eel</name>
    <name type="synonym">Muraena anguilla</name>
    <dbReference type="NCBI Taxonomy" id="7936"/>
    <lineage>
        <taxon>Eukaryota</taxon>
        <taxon>Metazoa</taxon>
        <taxon>Chordata</taxon>
        <taxon>Craniata</taxon>
        <taxon>Vertebrata</taxon>
        <taxon>Euteleostomi</taxon>
        <taxon>Actinopterygii</taxon>
        <taxon>Neopterygii</taxon>
        <taxon>Teleostei</taxon>
        <taxon>Anguilliformes</taxon>
        <taxon>Anguillidae</taxon>
        <taxon>Anguilla</taxon>
    </lineage>
</organism>
<dbReference type="EMBL" id="GBXM01058299">
    <property type="protein sequence ID" value="JAH50278.1"/>
    <property type="molecule type" value="Transcribed_RNA"/>
</dbReference>
<proteinExistence type="predicted"/>
<dbReference type="AlphaFoldDB" id="A0A0E9TYV2"/>
<evidence type="ECO:0000313" key="1">
    <source>
        <dbReference type="EMBL" id="JAH58824.1"/>
    </source>
</evidence>